<comment type="caution">
    <text evidence="2">The sequence shown here is derived from an EMBL/GenBank/DDBJ whole genome shotgun (WGS) entry which is preliminary data.</text>
</comment>
<protein>
    <submittedName>
        <fullName evidence="2">Dienelactone hydrolase endo-1,3,1,4-beta-D-glucanase</fullName>
    </submittedName>
</protein>
<keyword evidence="2" id="KW-0378">Hydrolase</keyword>
<dbReference type="Gene3D" id="3.40.50.1820">
    <property type="entry name" value="alpha/beta hydrolase"/>
    <property type="match status" value="1"/>
</dbReference>
<evidence type="ECO:0000313" key="2">
    <source>
        <dbReference type="EMBL" id="KAF9443244.1"/>
    </source>
</evidence>
<dbReference type="GO" id="GO:0016787">
    <property type="term" value="F:hydrolase activity"/>
    <property type="evidence" value="ECO:0007669"/>
    <property type="project" value="UniProtKB-KW"/>
</dbReference>
<dbReference type="PANTHER" id="PTHR17630:SF44">
    <property type="entry name" value="PROTEIN AIM2"/>
    <property type="match status" value="1"/>
</dbReference>
<dbReference type="InterPro" id="IPR002925">
    <property type="entry name" value="Dienelactn_hydro"/>
</dbReference>
<evidence type="ECO:0000313" key="3">
    <source>
        <dbReference type="Proteomes" id="UP000807342"/>
    </source>
</evidence>
<dbReference type="Pfam" id="PF01738">
    <property type="entry name" value="DLH"/>
    <property type="match status" value="1"/>
</dbReference>
<name>A0A9P6BZ30_9AGAR</name>
<accession>A0A9P6BZ30</accession>
<dbReference type="Proteomes" id="UP000807342">
    <property type="component" value="Unassembled WGS sequence"/>
</dbReference>
<dbReference type="SUPFAM" id="SSF53474">
    <property type="entry name" value="alpha/beta-Hydrolases"/>
    <property type="match status" value="1"/>
</dbReference>
<dbReference type="EMBL" id="MU151501">
    <property type="protein sequence ID" value="KAF9443244.1"/>
    <property type="molecule type" value="Genomic_DNA"/>
</dbReference>
<dbReference type="PANTHER" id="PTHR17630">
    <property type="entry name" value="DIENELACTONE HYDROLASE"/>
    <property type="match status" value="1"/>
</dbReference>
<feature type="domain" description="Dienelactone hydrolase" evidence="1">
    <location>
        <begin position="28"/>
        <end position="249"/>
    </location>
</feature>
<evidence type="ECO:0000259" key="1">
    <source>
        <dbReference type="Pfam" id="PF01738"/>
    </source>
</evidence>
<keyword evidence="3" id="KW-1185">Reference proteome</keyword>
<organism evidence="2 3">
    <name type="scientific">Macrolepiota fuliginosa MF-IS2</name>
    <dbReference type="NCBI Taxonomy" id="1400762"/>
    <lineage>
        <taxon>Eukaryota</taxon>
        <taxon>Fungi</taxon>
        <taxon>Dikarya</taxon>
        <taxon>Basidiomycota</taxon>
        <taxon>Agaricomycotina</taxon>
        <taxon>Agaricomycetes</taxon>
        <taxon>Agaricomycetidae</taxon>
        <taxon>Agaricales</taxon>
        <taxon>Agaricineae</taxon>
        <taxon>Agaricaceae</taxon>
        <taxon>Macrolepiota</taxon>
    </lineage>
</organism>
<dbReference type="OrthoDB" id="17560at2759"/>
<reference evidence="2" key="1">
    <citation type="submission" date="2020-11" db="EMBL/GenBank/DDBJ databases">
        <authorList>
            <consortium name="DOE Joint Genome Institute"/>
            <person name="Ahrendt S."/>
            <person name="Riley R."/>
            <person name="Andreopoulos W."/>
            <person name="Labutti K."/>
            <person name="Pangilinan J."/>
            <person name="Ruiz-Duenas F.J."/>
            <person name="Barrasa J.M."/>
            <person name="Sanchez-Garcia M."/>
            <person name="Camarero S."/>
            <person name="Miyauchi S."/>
            <person name="Serrano A."/>
            <person name="Linde D."/>
            <person name="Babiker R."/>
            <person name="Drula E."/>
            <person name="Ayuso-Fernandez I."/>
            <person name="Pacheco R."/>
            <person name="Padilla G."/>
            <person name="Ferreira P."/>
            <person name="Barriuso J."/>
            <person name="Kellner H."/>
            <person name="Castanera R."/>
            <person name="Alfaro M."/>
            <person name="Ramirez L."/>
            <person name="Pisabarro A.G."/>
            <person name="Kuo A."/>
            <person name="Tritt A."/>
            <person name="Lipzen A."/>
            <person name="He G."/>
            <person name="Yan M."/>
            <person name="Ng V."/>
            <person name="Cullen D."/>
            <person name="Martin F."/>
            <person name="Rosso M.-N."/>
            <person name="Henrissat B."/>
            <person name="Hibbett D."/>
            <person name="Martinez A.T."/>
            <person name="Grigoriev I.V."/>
        </authorList>
    </citation>
    <scope>NUCLEOTIDE SEQUENCE</scope>
    <source>
        <strain evidence="2">MF-IS2</strain>
    </source>
</reference>
<proteinExistence type="predicted"/>
<dbReference type="AlphaFoldDB" id="A0A9P6BZ30"/>
<sequence>MSLCKDCTQGARHEGTVEGKEATINGVAVYIATPTVEYPKDKAILFLPDVFGYQLSNAQLLADDFARNGFYTILPDYLNGDSLPADALNPGSNFDIMKWLPNHGQEQTRPTLNKVIEGLKAQGVKEFGATGYCFGGRYVFDLAFDGVIKAAATSHPSLLQVPADLEKYAAVAKVPLLINSCTTDSQFPLEAQAKADEILGGGKFAPGYKREYFDGCTHGFAVRADLSDPTAKAAKEGAFKSTVDWFCKYL</sequence>
<dbReference type="InterPro" id="IPR029058">
    <property type="entry name" value="AB_hydrolase_fold"/>
</dbReference>
<gene>
    <name evidence="2" type="ORF">P691DRAFT_764469</name>
</gene>